<feature type="domain" description="Ig-like" evidence="8">
    <location>
        <begin position="239"/>
        <end position="346"/>
    </location>
</feature>
<gene>
    <name evidence="10" type="primary">LOC105431450</name>
</gene>
<dbReference type="Gene3D" id="2.60.40.10">
    <property type="entry name" value="Immunoglobulins"/>
    <property type="match status" value="5"/>
</dbReference>
<dbReference type="CDD" id="cd00096">
    <property type="entry name" value="Ig"/>
    <property type="match status" value="2"/>
</dbReference>
<dbReference type="InterPro" id="IPR007110">
    <property type="entry name" value="Ig-like_dom"/>
</dbReference>
<dbReference type="SMART" id="SM00409">
    <property type="entry name" value="IG"/>
    <property type="match status" value="4"/>
</dbReference>
<dbReference type="InterPro" id="IPR013783">
    <property type="entry name" value="Ig-like_fold"/>
</dbReference>
<dbReference type="GO" id="GO:0050839">
    <property type="term" value="F:cell adhesion molecule binding"/>
    <property type="evidence" value="ECO:0007669"/>
    <property type="project" value="TreeGrafter"/>
</dbReference>
<dbReference type="SMART" id="SM00408">
    <property type="entry name" value="IGc2"/>
    <property type="match status" value="2"/>
</dbReference>
<dbReference type="InterPro" id="IPR003599">
    <property type="entry name" value="Ig_sub"/>
</dbReference>
<keyword evidence="2 6" id="KW-0472">Membrane</keyword>
<evidence type="ECO:0000256" key="2">
    <source>
        <dbReference type="ARBA" id="ARBA00023136"/>
    </source>
</evidence>
<dbReference type="RefSeq" id="XP_011643940.1">
    <property type="nucleotide sequence ID" value="XM_011645638.1"/>
</dbReference>
<dbReference type="PANTHER" id="PTHR11640:SF154">
    <property type="entry name" value="IRREGULAR CHIASM C-ROUGHEST PROTEIN-LIKE PROTEIN"/>
    <property type="match status" value="1"/>
</dbReference>
<evidence type="ECO:0000256" key="7">
    <source>
        <dbReference type="SAM" id="SignalP"/>
    </source>
</evidence>
<keyword evidence="4" id="KW-0325">Glycoprotein</keyword>
<comment type="subcellular location">
    <subcellularLocation>
        <location evidence="1">Membrane</location>
        <topology evidence="1">Single-pass type I membrane protein</topology>
    </subcellularLocation>
</comment>
<dbReference type="GO" id="GO:0005886">
    <property type="term" value="C:plasma membrane"/>
    <property type="evidence" value="ECO:0007669"/>
    <property type="project" value="TreeGrafter"/>
</dbReference>
<feature type="transmembrane region" description="Helical" evidence="6">
    <location>
        <begin position="580"/>
        <end position="604"/>
    </location>
</feature>
<organism evidence="9 10">
    <name type="scientific">Pogonomyrmex barbatus</name>
    <name type="common">red harvester ant</name>
    <dbReference type="NCBI Taxonomy" id="144034"/>
    <lineage>
        <taxon>Eukaryota</taxon>
        <taxon>Metazoa</taxon>
        <taxon>Ecdysozoa</taxon>
        <taxon>Arthropoda</taxon>
        <taxon>Hexapoda</taxon>
        <taxon>Insecta</taxon>
        <taxon>Pterygota</taxon>
        <taxon>Neoptera</taxon>
        <taxon>Endopterygota</taxon>
        <taxon>Hymenoptera</taxon>
        <taxon>Apocrita</taxon>
        <taxon>Aculeata</taxon>
        <taxon>Formicoidea</taxon>
        <taxon>Formicidae</taxon>
        <taxon>Myrmicinae</taxon>
        <taxon>Pogonomyrmex</taxon>
    </lineage>
</organism>
<feature type="signal peptide" evidence="7">
    <location>
        <begin position="1"/>
        <end position="26"/>
    </location>
</feature>
<dbReference type="KEGG" id="pbar:105431450"/>
<feature type="chain" id="PRO_5026866370" evidence="7">
    <location>
        <begin position="27"/>
        <end position="692"/>
    </location>
</feature>
<dbReference type="OrthoDB" id="10039395at2759"/>
<dbReference type="InterPro" id="IPR013162">
    <property type="entry name" value="CD80_C2-set"/>
</dbReference>
<reference evidence="10" key="1">
    <citation type="submission" date="2025-08" db="UniProtKB">
        <authorList>
            <consortium name="RefSeq"/>
        </authorList>
    </citation>
    <scope>IDENTIFICATION</scope>
</reference>
<dbReference type="GeneID" id="105431450"/>
<dbReference type="PROSITE" id="PS50835">
    <property type="entry name" value="IG_LIKE"/>
    <property type="match status" value="4"/>
</dbReference>
<keyword evidence="3" id="KW-1015">Disulfide bond</keyword>
<keyword evidence="5" id="KW-0393">Immunoglobulin domain</keyword>
<evidence type="ECO:0000256" key="5">
    <source>
        <dbReference type="ARBA" id="ARBA00023319"/>
    </source>
</evidence>
<evidence type="ECO:0000313" key="9">
    <source>
        <dbReference type="Proteomes" id="UP000504615"/>
    </source>
</evidence>
<sequence length="692" mass="77295">MTSDRWIRSPMFLLAVACVFHAFVSGEQRFIEKPPLYQEVSTNDDVQLRCIVQDKAGQCIWQKDRRPVGMHPDKYEWASNRGGDCTLLIRRANLYFDDGFWECQVTSSDFTRQDALSSEQSRLLVRVKPRKPQLEYGGAELGATLTLKDGQEAMIACVSRYGNPPAIIKWFVGNDEVEPAAVQSNATEVDNRKTWAAHSVLRVRGQRENHGLPIRCVAAHPTSLTPIGTESRLDIHYSPEVRLETNPQPLSAAPEDSASFLSLKCLADANPPANIKWFKDSVPFSALLADGTSSSLPIQGKTILLNDTVWSAELLFEPVKRDDAGLYSCKATNIVGESAPASYRLDVQYAPMLKKMNGNDTSMDMEETALLSSAVDLFECPEFEANPPAQYKWVHLRGSVTETIGNRVQNKGGGRRLHLENIMWSDEGEYRCIAFNTINGIRREITSDGRYVLHVTGPPEIQARPLPGEKDFYESVGWAGEHVHRLKSRFCSRPPPKLVAWQWGSSHIRAGESIHPKYEALPLEPIVENKMVTNCYWAKLEIKDLRKEDARMYTLLVESEKGRDSTNINLIVKDPTETRVIAAAVAVGLLFMLLLISVGVYSLLKMRRRRYLQKVEEEGSIAADALYSNGASMDQQKSINSSHAKTIARKSSLDGSQGVYDYSCIAKQTRAISPEALKVRRAPAVLQPPTIV</sequence>
<dbReference type="Pfam" id="PF13927">
    <property type="entry name" value="Ig_3"/>
    <property type="match status" value="1"/>
</dbReference>
<dbReference type="SUPFAM" id="SSF48726">
    <property type="entry name" value="Immunoglobulin"/>
    <property type="match status" value="5"/>
</dbReference>
<evidence type="ECO:0000256" key="4">
    <source>
        <dbReference type="ARBA" id="ARBA00023180"/>
    </source>
</evidence>
<dbReference type="InterPro" id="IPR036179">
    <property type="entry name" value="Ig-like_dom_sf"/>
</dbReference>
<evidence type="ECO:0000256" key="3">
    <source>
        <dbReference type="ARBA" id="ARBA00023157"/>
    </source>
</evidence>
<dbReference type="Pfam" id="PF08205">
    <property type="entry name" value="C2-set_2"/>
    <property type="match status" value="1"/>
</dbReference>
<name>A0A6I9WL41_9HYME</name>
<dbReference type="PANTHER" id="PTHR11640">
    <property type="entry name" value="NEPHRIN"/>
    <property type="match status" value="1"/>
</dbReference>
<dbReference type="AlphaFoldDB" id="A0A6I9WL41"/>
<feature type="domain" description="Ig-like" evidence="8">
    <location>
        <begin position="10"/>
        <end position="117"/>
    </location>
</feature>
<keyword evidence="7" id="KW-0732">Signal</keyword>
<feature type="domain" description="Ig-like" evidence="8">
    <location>
        <begin position="351"/>
        <end position="446"/>
    </location>
</feature>
<dbReference type="GO" id="GO:0098609">
    <property type="term" value="P:cell-cell adhesion"/>
    <property type="evidence" value="ECO:0007669"/>
    <property type="project" value="TreeGrafter"/>
</dbReference>
<protein>
    <submittedName>
        <fullName evidence="10">Hemicentin-2-like</fullName>
    </submittedName>
</protein>
<evidence type="ECO:0000259" key="8">
    <source>
        <dbReference type="PROSITE" id="PS50835"/>
    </source>
</evidence>
<keyword evidence="9" id="KW-1185">Reference proteome</keyword>
<accession>A0A6I9WL41</accession>
<keyword evidence="6" id="KW-0812">Transmembrane</keyword>
<evidence type="ECO:0000256" key="6">
    <source>
        <dbReference type="SAM" id="Phobius"/>
    </source>
</evidence>
<dbReference type="InterPro" id="IPR003598">
    <property type="entry name" value="Ig_sub2"/>
</dbReference>
<evidence type="ECO:0000313" key="10">
    <source>
        <dbReference type="RefSeq" id="XP_011643940.1"/>
    </source>
</evidence>
<proteinExistence type="predicted"/>
<feature type="domain" description="Ig-like" evidence="8">
    <location>
        <begin position="132"/>
        <end position="234"/>
    </location>
</feature>
<dbReference type="Proteomes" id="UP000504615">
    <property type="component" value="Unplaced"/>
</dbReference>
<keyword evidence="6" id="KW-1133">Transmembrane helix</keyword>
<dbReference type="GO" id="GO:0005911">
    <property type="term" value="C:cell-cell junction"/>
    <property type="evidence" value="ECO:0007669"/>
    <property type="project" value="TreeGrafter"/>
</dbReference>
<evidence type="ECO:0000256" key="1">
    <source>
        <dbReference type="ARBA" id="ARBA00004479"/>
    </source>
</evidence>
<dbReference type="InterPro" id="IPR051275">
    <property type="entry name" value="Cell_adhesion_signaling"/>
</dbReference>